<dbReference type="PANTHER" id="PTHR11011:SF45">
    <property type="entry name" value="FATTY ACYL-COA REDUCTASE CG8306-RELATED"/>
    <property type="match status" value="1"/>
</dbReference>
<proteinExistence type="predicted"/>
<dbReference type="EMBL" id="JRKL02000331">
    <property type="protein sequence ID" value="KAF3972479.1"/>
    <property type="molecule type" value="Genomic_DNA"/>
</dbReference>
<dbReference type="AlphaFoldDB" id="A0A8J4W2K9"/>
<dbReference type="Proteomes" id="UP000737018">
    <property type="component" value="Unassembled WGS sequence"/>
</dbReference>
<keyword evidence="2" id="KW-1185">Reference proteome</keyword>
<dbReference type="Gene3D" id="3.40.50.720">
    <property type="entry name" value="NAD(P)-binding Rossmann-like Domain"/>
    <property type="match status" value="1"/>
</dbReference>
<evidence type="ECO:0000313" key="1">
    <source>
        <dbReference type="EMBL" id="KAF3972479.1"/>
    </source>
</evidence>
<dbReference type="GO" id="GO:0035336">
    <property type="term" value="P:long-chain fatty-acyl-CoA metabolic process"/>
    <property type="evidence" value="ECO:0007669"/>
    <property type="project" value="TreeGrafter"/>
</dbReference>
<dbReference type="GO" id="GO:0080019">
    <property type="term" value="F:alcohol-forming very long-chain fatty acyl-CoA reductase activity"/>
    <property type="evidence" value="ECO:0007669"/>
    <property type="project" value="InterPro"/>
</dbReference>
<dbReference type="GO" id="GO:0010345">
    <property type="term" value="P:suberin biosynthetic process"/>
    <property type="evidence" value="ECO:0007669"/>
    <property type="project" value="TreeGrafter"/>
</dbReference>
<evidence type="ECO:0000313" key="2">
    <source>
        <dbReference type="Proteomes" id="UP000737018"/>
    </source>
</evidence>
<accession>A0A8J4W2K9</accession>
<dbReference type="PANTHER" id="PTHR11011">
    <property type="entry name" value="MALE STERILITY PROTEIN 2-RELATED"/>
    <property type="match status" value="1"/>
</dbReference>
<organism evidence="1 2">
    <name type="scientific">Castanea mollissima</name>
    <name type="common">Chinese chestnut</name>
    <dbReference type="NCBI Taxonomy" id="60419"/>
    <lineage>
        <taxon>Eukaryota</taxon>
        <taxon>Viridiplantae</taxon>
        <taxon>Streptophyta</taxon>
        <taxon>Embryophyta</taxon>
        <taxon>Tracheophyta</taxon>
        <taxon>Spermatophyta</taxon>
        <taxon>Magnoliopsida</taxon>
        <taxon>eudicotyledons</taxon>
        <taxon>Gunneridae</taxon>
        <taxon>Pentapetalae</taxon>
        <taxon>rosids</taxon>
        <taxon>fabids</taxon>
        <taxon>Fagales</taxon>
        <taxon>Fagaceae</taxon>
        <taxon>Castanea</taxon>
    </lineage>
</organism>
<name>A0A8J4W2K9_9ROSI</name>
<reference evidence="1" key="1">
    <citation type="submission" date="2020-03" db="EMBL/GenBank/DDBJ databases">
        <title>Castanea mollissima Vanexum genome sequencing.</title>
        <authorList>
            <person name="Staton M."/>
        </authorList>
    </citation>
    <scope>NUCLEOTIDE SEQUENCE</scope>
    <source>
        <tissue evidence="1">Leaf</tissue>
    </source>
</reference>
<evidence type="ECO:0008006" key="3">
    <source>
        <dbReference type="Google" id="ProtNLM"/>
    </source>
</evidence>
<comment type="caution">
    <text evidence="1">The sequence shown here is derived from an EMBL/GenBank/DDBJ whole genome shotgun (WGS) entry which is preliminary data.</text>
</comment>
<gene>
    <name evidence="1" type="ORF">CMV_004028</name>
</gene>
<dbReference type="OrthoDB" id="1725519at2759"/>
<protein>
    <recommendedName>
        <fullName evidence="3">Fatty acyl-CoA reductase</fullName>
    </recommendedName>
</protein>
<dbReference type="InterPro" id="IPR026055">
    <property type="entry name" value="FAR"/>
</dbReference>
<sequence>MLWLGFRRRGRQIFGLDFLIDDVQYPRRTPPQQPQPAPPHPEPLISALSTEEDEEIVKLVLVGKIASRDPCCSMGVVLCFRSARKIGQLTGFIGDSKTIIDMVPVDMVVNASIAAIAKHGIAAKPGLNVYHVGSSIVNPITFKGLVNFCYDLRPLH</sequence>